<sequence>MRTAGCVVEMRVAGCVVRVRVAGCAIEMRVAVCFVEPWVTYDKESANDFELNGQEREEMDEEEEILCDARFAVREASLPMDAVSTVPFIPTSKREDIVFPILPYEIFRAVMCECTTTDAWPCAMEPHWVSVNRKYVRRPGSTSWPRRLFGCSGKERHWCILRVYMEMDIRLYPHDSQILRSATTVFMLYEWPLPCWLPELHQERDVGDFANILLYNDHVEVAFEISMKSAQSANEAVISERSQSILPYTQIDMFFHLVEKSGILL</sequence>
<organism evidence="2 3">
    <name type="scientific">Toxocara canis</name>
    <name type="common">Canine roundworm</name>
    <dbReference type="NCBI Taxonomy" id="6265"/>
    <lineage>
        <taxon>Eukaryota</taxon>
        <taxon>Metazoa</taxon>
        <taxon>Ecdysozoa</taxon>
        <taxon>Nematoda</taxon>
        <taxon>Chromadorea</taxon>
        <taxon>Rhabditida</taxon>
        <taxon>Spirurina</taxon>
        <taxon>Ascaridomorpha</taxon>
        <taxon>Ascaridoidea</taxon>
        <taxon>Toxocaridae</taxon>
        <taxon>Toxocara</taxon>
    </lineage>
</organism>
<evidence type="ECO:0000313" key="3">
    <source>
        <dbReference type="WBParaSite" id="TCNE_0001862501-mRNA-1"/>
    </source>
</evidence>
<keyword evidence="2" id="KW-1185">Reference proteome</keyword>
<gene>
    <name evidence="1" type="ORF">TCNE_LOCUS18621</name>
</gene>
<dbReference type="AlphaFoldDB" id="A0A183VD01"/>
<proteinExistence type="predicted"/>
<dbReference type="WBParaSite" id="TCNE_0001862501-mRNA-1">
    <property type="protein sequence ID" value="TCNE_0001862501-mRNA-1"/>
    <property type="gene ID" value="TCNE_0001862501"/>
</dbReference>
<dbReference type="Proteomes" id="UP000050794">
    <property type="component" value="Unassembled WGS sequence"/>
</dbReference>
<protein>
    <submittedName>
        <fullName evidence="1 3">Uncharacterized protein</fullName>
    </submittedName>
</protein>
<reference evidence="3" key="1">
    <citation type="submission" date="2016-06" db="UniProtKB">
        <authorList>
            <consortium name="WormBaseParasite"/>
        </authorList>
    </citation>
    <scope>IDENTIFICATION</scope>
</reference>
<accession>A0A183VD01</accession>
<evidence type="ECO:0000313" key="2">
    <source>
        <dbReference type="Proteomes" id="UP000050794"/>
    </source>
</evidence>
<reference evidence="1 2" key="2">
    <citation type="submission" date="2018-11" db="EMBL/GenBank/DDBJ databases">
        <authorList>
            <consortium name="Pathogen Informatics"/>
        </authorList>
    </citation>
    <scope>NUCLEOTIDE SEQUENCE [LARGE SCALE GENOMIC DNA]</scope>
</reference>
<name>A0A183VD01_TOXCA</name>
<evidence type="ECO:0000313" key="1">
    <source>
        <dbReference type="EMBL" id="VDM49942.1"/>
    </source>
</evidence>
<dbReference type="EMBL" id="UYWY01025746">
    <property type="protein sequence ID" value="VDM49942.1"/>
    <property type="molecule type" value="Genomic_DNA"/>
</dbReference>